<protein>
    <recommendedName>
        <fullName evidence="5">Outer membrane protein beta-barrel domain-containing protein</fullName>
    </recommendedName>
</protein>
<feature type="chain" id="PRO_5037696464" description="Outer membrane protein beta-barrel domain-containing protein" evidence="2">
    <location>
        <begin position="25"/>
        <end position="184"/>
    </location>
</feature>
<gene>
    <name evidence="3" type="ORF">IPJ38_19315</name>
</gene>
<dbReference type="Proteomes" id="UP000739411">
    <property type="component" value="Unassembled WGS sequence"/>
</dbReference>
<evidence type="ECO:0000313" key="4">
    <source>
        <dbReference type="Proteomes" id="UP000739411"/>
    </source>
</evidence>
<evidence type="ECO:0000256" key="2">
    <source>
        <dbReference type="SAM" id="SignalP"/>
    </source>
</evidence>
<dbReference type="EMBL" id="JADJMS010000047">
    <property type="protein sequence ID" value="MBK7416920.1"/>
    <property type="molecule type" value="Genomic_DNA"/>
</dbReference>
<keyword evidence="2" id="KW-0732">Signal</keyword>
<feature type="signal peptide" evidence="2">
    <location>
        <begin position="1"/>
        <end position="24"/>
    </location>
</feature>
<organism evidence="3 4">
    <name type="scientific">Candidatus Dechloromonas phosphorivorans</name>
    <dbReference type="NCBI Taxonomy" id="2899244"/>
    <lineage>
        <taxon>Bacteria</taxon>
        <taxon>Pseudomonadati</taxon>
        <taxon>Pseudomonadota</taxon>
        <taxon>Betaproteobacteria</taxon>
        <taxon>Rhodocyclales</taxon>
        <taxon>Azonexaceae</taxon>
        <taxon>Dechloromonas</taxon>
    </lineage>
</organism>
<reference evidence="3 4" key="1">
    <citation type="submission" date="2020-10" db="EMBL/GenBank/DDBJ databases">
        <title>Connecting structure to function with the recovery of over 1000 high-quality activated sludge metagenome-assembled genomes encoding full-length rRNA genes using long-read sequencing.</title>
        <authorList>
            <person name="Singleton C.M."/>
            <person name="Petriglieri F."/>
            <person name="Kristensen J.M."/>
            <person name="Kirkegaard R.H."/>
            <person name="Michaelsen T.Y."/>
            <person name="Andersen M.H."/>
            <person name="Karst S.M."/>
            <person name="Dueholm M.S."/>
            <person name="Nielsen P.H."/>
            <person name="Albertsen M."/>
        </authorList>
    </citation>
    <scope>NUCLEOTIDE SEQUENCE [LARGE SCALE GENOMIC DNA]</scope>
    <source>
        <strain evidence="3">EsbW_18-Q3-R4-48_BATAC.463</strain>
    </source>
</reference>
<comment type="subcellular location">
    <subcellularLocation>
        <location evidence="1">Cell outer membrane</location>
    </subcellularLocation>
</comment>
<dbReference type="Gene3D" id="2.40.160.20">
    <property type="match status" value="1"/>
</dbReference>
<accession>A0A935K0R0</accession>
<evidence type="ECO:0008006" key="5">
    <source>
        <dbReference type="Google" id="ProtNLM"/>
    </source>
</evidence>
<evidence type="ECO:0000313" key="3">
    <source>
        <dbReference type="EMBL" id="MBK7416920.1"/>
    </source>
</evidence>
<name>A0A935K0R0_9RHOO</name>
<dbReference type="AlphaFoldDB" id="A0A935K0R0"/>
<sequence>MKLKKIAIALTLAGLSLLTTMSHAEGLSFFPGLKPDFKFEPSLAVSAGVLNSSTGNDNTMAVYGLDFNMNCGLIQTPDNRIRTHVQINHSDKSGVKSTTFELSPRYTLPVGSGFSVGAGPVLGVAMVDNGRNDKNLFAYGAVAGVNFRAGMLYAGADVRYLNTNDRDNVDYENWAVLAKVGINF</sequence>
<dbReference type="InterPro" id="IPR011250">
    <property type="entry name" value="OMP/PagP_B-barrel"/>
</dbReference>
<evidence type="ECO:0000256" key="1">
    <source>
        <dbReference type="ARBA" id="ARBA00004442"/>
    </source>
</evidence>
<dbReference type="SUPFAM" id="SSF56925">
    <property type="entry name" value="OMPA-like"/>
    <property type="match status" value="1"/>
</dbReference>
<proteinExistence type="predicted"/>
<comment type="caution">
    <text evidence="3">The sequence shown here is derived from an EMBL/GenBank/DDBJ whole genome shotgun (WGS) entry which is preliminary data.</text>
</comment>
<dbReference type="GO" id="GO:0009279">
    <property type="term" value="C:cell outer membrane"/>
    <property type="evidence" value="ECO:0007669"/>
    <property type="project" value="UniProtKB-SubCell"/>
</dbReference>